<dbReference type="FunFam" id="3.30.200.20:FF:001345">
    <property type="entry name" value="Putative tyrosine-protein kinase Wsck-like Protein"/>
    <property type="match status" value="1"/>
</dbReference>
<dbReference type="VEuPathDB" id="VectorBase:ISCW001053"/>
<dbReference type="HOGENOM" id="CLU_021662_0_0_1"/>
<dbReference type="EMBL" id="ABJB010881114">
    <property type="status" value="NOT_ANNOTATED_CDS"/>
    <property type="molecule type" value="Genomic_DNA"/>
</dbReference>
<organism>
    <name type="scientific">Ixodes scapularis</name>
    <name type="common">Black-legged tick</name>
    <name type="synonym">Deer tick</name>
    <dbReference type="NCBI Taxonomy" id="6945"/>
    <lineage>
        <taxon>Eukaryota</taxon>
        <taxon>Metazoa</taxon>
        <taxon>Ecdysozoa</taxon>
        <taxon>Arthropoda</taxon>
        <taxon>Chelicerata</taxon>
        <taxon>Arachnida</taxon>
        <taxon>Acari</taxon>
        <taxon>Parasitiformes</taxon>
        <taxon>Ixodida</taxon>
        <taxon>Ixodoidea</taxon>
        <taxon>Ixodidae</taxon>
        <taxon>Ixodinae</taxon>
        <taxon>Ixodes</taxon>
    </lineage>
</organism>
<dbReference type="VEuPathDB" id="VectorBase:ISCI001053"/>
<keyword evidence="3" id="KW-0808">Transferase</keyword>
<gene>
    <name evidence="3" type="ORF">IscW_ISCW001053</name>
</gene>
<dbReference type="CDD" id="cd00063">
    <property type="entry name" value="FN3"/>
    <property type="match status" value="1"/>
</dbReference>
<dbReference type="PANTHER" id="PTHR24416">
    <property type="entry name" value="TYROSINE-PROTEIN KINASE RECEPTOR"/>
    <property type="match status" value="1"/>
</dbReference>
<dbReference type="VEuPathDB" id="VectorBase:ISCP_031539"/>
<dbReference type="EC" id="2.7.11.14" evidence="3"/>
<dbReference type="PANTHER" id="PTHR24416:SF622">
    <property type="entry name" value="PROTEIN KINASE DOMAIN-CONTAINING PROTEIN"/>
    <property type="match status" value="1"/>
</dbReference>
<accession>B7P4P0</accession>
<dbReference type="Gene3D" id="3.30.200.20">
    <property type="entry name" value="Phosphorylase Kinase, domain 1"/>
    <property type="match status" value="1"/>
</dbReference>
<feature type="transmembrane region" description="Helical" evidence="1">
    <location>
        <begin position="220"/>
        <end position="246"/>
    </location>
</feature>
<keyword evidence="1" id="KW-0472">Membrane</keyword>
<evidence type="ECO:0000313" key="4">
    <source>
        <dbReference type="EnsemblMetazoa" id="ISCW001053-PA"/>
    </source>
</evidence>
<dbReference type="InterPro" id="IPR036116">
    <property type="entry name" value="FN3_sf"/>
</dbReference>
<keyword evidence="5" id="KW-1185">Reference proteome</keyword>
<evidence type="ECO:0007829" key="6">
    <source>
        <dbReference type="PeptideAtlas" id="B7P4P0"/>
    </source>
</evidence>
<feature type="domain" description="Protein kinase" evidence="2">
    <location>
        <begin position="310"/>
        <end position="585"/>
    </location>
</feature>
<reference evidence="3 5" key="1">
    <citation type="submission" date="2008-03" db="EMBL/GenBank/DDBJ databases">
        <title>Annotation of Ixodes scapularis.</title>
        <authorList>
            <consortium name="Ixodes scapularis Genome Project Consortium"/>
            <person name="Caler E."/>
            <person name="Hannick L.I."/>
            <person name="Bidwell S."/>
            <person name="Joardar V."/>
            <person name="Thiagarajan M."/>
            <person name="Amedeo P."/>
            <person name="Galinsky K.J."/>
            <person name="Schobel S."/>
            <person name="Inman J."/>
            <person name="Hostetler J."/>
            <person name="Miller J."/>
            <person name="Hammond M."/>
            <person name="Megy K."/>
            <person name="Lawson D."/>
            <person name="Kodira C."/>
            <person name="Sutton G."/>
            <person name="Meyer J."/>
            <person name="Hill C.A."/>
            <person name="Birren B."/>
            <person name="Nene V."/>
            <person name="Collins F."/>
            <person name="Alarcon-Chaidez F."/>
            <person name="Wikel S."/>
            <person name="Strausberg R."/>
        </authorList>
    </citation>
    <scope>NUCLEOTIDE SEQUENCE [LARGE SCALE GENOMIC DNA]</scope>
    <source>
        <strain evidence="5">Wikel</strain>
    </source>
</reference>
<dbReference type="PRINTS" id="PR00109">
    <property type="entry name" value="TYRKINASE"/>
</dbReference>
<dbReference type="CDD" id="cd00192">
    <property type="entry name" value="PTKc"/>
    <property type="match status" value="1"/>
</dbReference>
<keyword evidence="6" id="KW-1267">Proteomics identification</keyword>
<dbReference type="EC" id="2.7.10.2" evidence="3"/>
<proteinExistence type="evidence at protein level"/>
<dbReference type="Gene3D" id="1.10.510.10">
    <property type="entry name" value="Transferase(Phosphotransferase) domain 1"/>
    <property type="match status" value="1"/>
</dbReference>
<dbReference type="EMBL" id="DS636620">
    <property type="protein sequence ID" value="EEC01562.1"/>
    <property type="molecule type" value="Genomic_DNA"/>
</dbReference>
<dbReference type="AlphaFoldDB" id="B7P4P0"/>
<dbReference type="PaxDb" id="6945-B7P4P0"/>
<dbReference type="GO" id="GO:0005886">
    <property type="term" value="C:plasma membrane"/>
    <property type="evidence" value="ECO:0000318"/>
    <property type="project" value="GO_Central"/>
</dbReference>
<keyword evidence="1" id="KW-0812">Transmembrane</keyword>
<reference evidence="4" key="2">
    <citation type="submission" date="2020-05" db="UniProtKB">
        <authorList>
            <consortium name="EnsemblMetazoa"/>
        </authorList>
    </citation>
    <scope>IDENTIFICATION</scope>
    <source>
        <strain evidence="4">wikel</strain>
    </source>
</reference>
<evidence type="ECO:0000313" key="3">
    <source>
        <dbReference type="EMBL" id="EEC01562.1"/>
    </source>
</evidence>
<dbReference type="InParanoid" id="B7P4P0"/>
<dbReference type="SUPFAM" id="SSF56112">
    <property type="entry name" value="Protein kinase-like (PK-like)"/>
    <property type="match status" value="1"/>
</dbReference>
<dbReference type="EMBL" id="ABJB010919592">
    <property type="status" value="NOT_ANNOTATED_CDS"/>
    <property type="molecule type" value="Genomic_DNA"/>
</dbReference>
<dbReference type="Proteomes" id="UP000001555">
    <property type="component" value="Unassembled WGS sequence"/>
</dbReference>
<dbReference type="Pfam" id="PF07714">
    <property type="entry name" value="PK_Tyr_Ser-Thr"/>
    <property type="match status" value="1"/>
</dbReference>
<evidence type="ECO:0000259" key="2">
    <source>
        <dbReference type="PROSITE" id="PS50011"/>
    </source>
</evidence>
<dbReference type="GO" id="GO:0050254">
    <property type="term" value="F:rhodopsin kinase activity"/>
    <property type="evidence" value="ECO:0007669"/>
    <property type="project" value="UniProtKB-EC"/>
</dbReference>
<dbReference type="InterPro" id="IPR003961">
    <property type="entry name" value="FN3_dom"/>
</dbReference>
<dbReference type="GO" id="GO:0005524">
    <property type="term" value="F:ATP binding"/>
    <property type="evidence" value="ECO:0007669"/>
    <property type="project" value="InterPro"/>
</dbReference>
<dbReference type="EMBL" id="ABJB010493805">
    <property type="status" value="NOT_ANNOTATED_CDS"/>
    <property type="molecule type" value="Genomic_DNA"/>
</dbReference>
<sequence>MPLGTQVRAVPLKNYAPHLGGPLEWKYTDASRAELFGLSAGTLYNVSVWAETSDGPSETTSIFAWTQVGEPDRPPPVEVLSRDGPRMVVRVARGTSTKGPITGYRLIAFEESSLMSFKPERLVGHKEASEAGTPFYLAAELGPDHGGREFVLGAGSSHGGFFNAPLLPGEKYLPIQGVASTLNGITKYAYSVMAPDASAGGAEEQVMTGEPPRGPPTRAALVSLLSVAVGVCTFLLAAFVVAYLLLRRHYGKKKRRSEEMILQCHPPPDPETEDGPFCAGALQLGEGADLGAFYGQLRAMFWQVPRPQLLVRDTTLGQGRFGPVRAGVVHRDGSDLSVGVQRCSAQWMLPDRERRQLLAEIEGMVRLGVHPNVVLFIGACEDQEFLQLVVEHPPRSLRGLLLTSRHSSEGRVCSLEERQLLELAKGVAAGMTHLARHGVHHGQLSTRSITVVDDLVPKISNFGLARYTPLGKVGIYFGSNQRLLYRKLDFARWLAPESVKTGSHTAKSDVWSYGVLLWEVFTLGGTPYVNLKTAEVAERVTRGLRLSQPKGVRENMYQLMLQCWELDRDERPTFEQLLGSLQEMLCGEIPVKFSHTPGYTYERFDPLADET</sequence>
<dbReference type="PROSITE" id="PS50011">
    <property type="entry name" value="PROTEIN_KINASE_DOM"/>
    <property type="match status" value="1"/>
</dbReference>
<dbReference type="EMBL" id="ABJB010979276">
    <property type="status" value="NOT_ANNOTATED_CDS"/>
    <property type="molecule type" value="Genomic_DNA"/>
</dbReference>
<dbReference type="STRING" id="6945.B7P4P0"/>
<keyword evidence="1" id="KW-1133">Transmembrane helix</keyword>
<evidence type="ECO:0000256" key="1">
    <source>
        <dbReference type="SAM" id="Phobius"/>
    </source>
</evidence>
<dbReference type="SUPFAM" id="SSF49265">
    <property type="entry name" value="Fibronectin type III"/>
    <property type="match status" value="1"/>
</dbReference>
<name>B7P4P0_IXOSC</name>
<evidence type="ECO:0000313" key="5">
    <source>
        <dbReference type="Proteomes" id="UP000001555"/>
    </source>
</evidence>
<dbReference type="InterPro" id="IPR050122">
    <property type="entry name" value="RTK"/>
</dbReference>
<dbReference type="EnsemblMetazoa" id="ISCW001053-RA">
    <property type="protein sequence ID" value="ISCW001053-PA"/>
    <property type="gene ID" value="ISCW001053"/>
</dbReference>
<protein>
    <submittedName>
        <fullName evidence="3 4">Activated met oncogene, putative</fullName>
        <ecNumber evidence="3">2.7.10.2</ecNumber>
        <ecNumber evidence="3">2.7.11.14</ecNumber>
    </submittedName>
</protein>
<dbReference type="GO" id="GO:0004715">
    <property type="term" value="F:non-membrane spanning protein tyrosine kinase activity"/>
    <property type="evidence" value="ECO:0007669"/>
    <property type="project" value="UniProtKB-EC"/>
</dbReference>
<dbReference type="InterPro" id="IPR001245">
    <property type="entry name" value="Ser-Thr/Tyr_kinase_cat_dom"/>
</dbReference>
<dbReference type="OrthoDB" id="9943809at2759"/>
<dbReference type="InterPro" id="IPR011009">
    <property type="entry name" value="Kinase-like_dom_sf"/>
</dbReference>
<dbReference type="InterPro" id="IPR000719">
    <property type="entry name" value="Prot_kinase_dom"/>
</dbReference>